<feature type="region of interest" description="Disordered" evidence="1">
    <location>
        <begin position="1"/>
        <end position="51"/>
    </location>
</feature>
<evidence type="ECO:0000256" key="1">
    <source>
        <dbReference type="SAM" id="MobiDB-lite"/>
    </source>
</evidence>
<accession>A0A9X2XFS3</accession>
<organism evidence="2 3">
    <name type="scientific">Pseudomonas koreensis</name>
    <dbReference type="NCBI Taxonomy" id="198620"/>
    <lineage>
        <taxon>Bacteria</taxon>
        <taxon>Pseudomonadati</taxon>
        <taxon>Pseudomonadota</taxon>
        <taxon>Gammaproteobacteria</taxon>
        <taxon>Pseudomonadales</taxon>
        <taxon>Pseudomonadaceae</taxon>
        <taxon>Pseudomonas</taxon>
    </lineage>
</organism>
<feature type="compositionally biased region" description="Basic and acidic residues" evidence="1">
    <location>
        <begin position="40"/>
        <end position="49"/>
    </location>
</feature>
<reference evidence="2" key="2">
    <citation type="journal article" date="2023" name="mSystems">
        <title>Charting the Lipopeptidome of Nonpathogenic Pseudomonas.</title>
        <authorList>
            <person name="Cesa-Luna C."/>
            <person name="Geudens N."/>
            <person name="Girard L."/>
            <person name="De Roo V."/>
            <person name="Maklad H.R."/>
            <person name="Martins J.C."/>
            <person name="Hofte M."/>
            <person name="De Mot R."/>
        </authorList>
    </citation>
    <scope>NUCLEOTIDE SEQUENCE</scope>
    <source>
        <strain evidence="2">B1M3-32</strain>
    </source>
</reference>
<gene>
    <name evidence="2" type="ORF">OC940_08750</name>
</gene>
<comment type="caution">
    <text evidence="2">The sequence shown here is derived from an EMBL/GenBank/DDBJ whole genome shotgun (WGS) entry which is preliminary data.</text>
</comment>
<evidence type="ECO:0000313" key="3">
    <source>
        <dbReference type="Proteomes" id="UP001139955"/>
    </source>
</evidence>
<dbReference type="Proteomes" id="UP001139955">
    <property type="component" value="Unassembled WGS sequence"/>
</dbReference>
<evidence type="ECO:0000313" key="2">
    <source>
        <dbReference type="EMBL" id="MCU7247888.1"/>
    </source>
</evidence>
<dbReference type="EMBL" id="JAOSKY010000003">
    <property type="protein sequence ID" value="MCU7247888.1"/>
    <property type="molecule type" value="Genomic_DNA"/>
</dbReference>
<reference evidence="2" key="1">
    <citation type="submission" date="2022-09" db="EMBL/GenBank/DDBJ databases">
        <authorList>
            <person name="Cesa-Luna C."/>
            <person name="Girard L."/>
            <person name="Lood C."/>
            <person name="Hofte M."/>
            <person name="De Mot R."/>
        </authorList>
    </citation>
    <scope>NUCLEOTIDE SEQUENCE</scope>
    <source>
        <strain evidence="2">B1M3-32</strain>
    </source>
</reference>
<feature type="compositionally biased region" description="Polar residues" evidence="1">
    <location>
        <begin position="1"/>
        <end position="15"/>
    </location>
</feature>
<proteinExistence type="predicted"/>
<dbReference type="AlphaFoldDB" id="A0A9X2XFS3"/>
<feature type="compositionally biased region" description="Polar residues" evidence="1">
    <location>
        <begin position="26"/>
        <end position="36"/>
    </location>
</feature>
<keyword evidence="3" id="KW-1185">Reference proteome</keyword>
<name>A0A9X2XFS3_9PSED</name>
<dbReference type="RefSeq" id="WP_301621611.1">
    <property type="nucleotide sequence ID" value="NZ_JAOSKY010000003.1"/>
</dbReference>
<dbReference type="Pfam" id="PF19619">
    <property type="entry name" value="DUF6124"/>
    <property type="match status" value="1"/>
</dbReference>
<sequence length="142" mass="15609">MDHAETQGSPITWSNVMKKDDPNAVESPTISESKALTITERSRVAERPGKGRRRNVQLVPVNQIFSVRPDADLLTLMAHASQNLASLSVMTLDLVNDPQGPQRSRAVAIHQLTGLTEMLVSSALIKLDPSQSAEEEKPFRCH</sequence>
<protein>
    <submittedName>
        <fullName evidence="2">DUF6124 family protein</fullName>
    </submittedName>
</protein>